<evidence type="ECO:0000256" key="2">
    <source>
        <dbReference type="ARBA" id="ARBA00022525"/>
    </source>
</evidence>
<dbReference type="PANTHER" id="PTHR10009">
    <property type="entry name" value="PROTEIN YELLOW-RELATED"/>
    <property type="match status" value="1"/>
</dbReference>
<dbReference type="Gene3D" id="2.120.10.30">
    <property type="entry name" value="TolB, C-terminal domain"/>
    <property type="match status" value="1"/>
</dbReference>
<dbReference type="RefSeq" id="WP_380045380.1">
    <property type="nucleotide sequence ID" value="NZ_JBHSOH010000002.1"/>
</dbReference>
<dbReference type="EMBL" id="JBHSOH010000002">
    <property type="protein sequence ID" value="MFC5846858.1"/>
    <property type="molecule type" value="Genomic_DNA"/>
</dbReference>
<keyword evidence="5" id="KW-1185">Reference proteome</keyword>
<dbReference type="InterPro" id="IPR017996">
    <property type="entry name" value="MRJP/yellow-related"/>
</dbReference>
<evidence type="ECO:0000313" key="5">
    <source>
        <dbReference type="Proteomes" id="UP001595979"/>
    </source>
</evidence>
<gene>
    <name evidence="4" type="ORF">ACFPQ6_00915</name>
</gene>
<comment type="subcellular location">
    <subcellularLocation>
        <location evidence="1">Secreted</location>
    </subcellularLocation>
</comment>
<organism evidence="4 5">
    <name type="scientific">Deinococcus petrolearius</name>
    <dbReference type="NCBI Taxonomy" id="1751295"/>
    <lineage>
        <taxon>Bacteria</taxon>
        <taxon>Thermotogati</taxon>
        <taxon>Deinococcota</taxon>
        <taxon>Deinococci</taxon>
        <taxon>Deinococcales</taxon>
        <taxon>Deinococcaceae</taxon>
        <taxon>Deinococcus</taxon>
    </lineage>
</organism>
<keyword evidence="2" id="KW-0964">Secreted</keyword>
<keyword evidence="3" id="KW-0732">Signal</keyword>
<dbReference type="Pfam" id="PF03022">
    <property type="entry name" value="MRJP"/>
    <property type="match status" value="1"/>
</dbReference>
<dbReference type="Proteomes" id="UP001595979">
    <property type="component" value="Unassembled WGS sequence"/>
</dbReference>
<feature type="signal peptide" evidence="3">
    <location>
        <begin position="1"/>
        <end position="23"/>
    </location>
</feature>
<dbReference type="InterPro" id="IPR011042">
    <property type="entry name" value="6-blade_b-propeller_TolB-like"/>
</dbReference>
<proteinExistence type="predicted"/>
<evidence type="ECO:0000256" key="1">
    <source>
        <dbReference type="ARBA" id="ARBA00004613"/>
    </source>
</evidence>
<dbReference type="SUPFAM" id="SSF63829">
    <property type="entry name" value="Calcium-dependent phosphotriesterase"/>
    <property type="match status" value="1"/>
</dbReference>
<name>A0ABW1DFW9_9DEIO</name>
<feature type="chain" id="PRO_5046950493" evidence="3">
    <location>
        <begin position="24"/>
        <end position="394"/>
    </location>
</feature>
<dbReference type="PANTHER" id="PTHR10009:SF18">
    <property type="entry name" value="PROTEIN YELLOW-LIKE PROTEIN"/>
    <property type="match status" value="1"/>
</dbReference>
<sequence>MRKSLTALTVTLLCALTAARASGQEAPAPGAALPTVPTVQGGQLEVVHRFFGHMPVGVTLNSQGRMFVSYPTWEDKVPFSIAEIVGGREVPYPNVAINTMNPNLRASTFVGVQGLLVDGKDRLWVLDTGTINLGPVVSQDAAKLVGIDTRTNQVVKTIRFPANVVLPNTYLNDLRIDLRQGADGVAYIVDSGAKSGGGLIMVDLASGRSWRKLTGDATVLPTPQFVPYVEGQALFQRPKGGPATFLGFGADSLAISPDGATLYYAPTASRRLYAVPTAALRDETLSDAAVKAQVKDLGEKGAADGLAEDTLGRLYITNYEQSALTRRLPTGEFQTLARDPRLIWPDTLALHGGYLYVLNNQLNRQGGYHFGRDLRVKPYTLMRLKVDAQPVILK</sequence>
<accession>A0ABW1DFW9</accession>
<evidence type="ECO:0000256" key="3">
    <source>
        <dbReference type="SAM" id="SignalP"/>
    </source>
</evidence>
<reference evidence="5" key="1">
    <citation type="journal article" date="2019" name="Int. J. Syst. Evol. Microbiol.">
        <title>The Global Catalogue of Microorganisms (GCM) 10K type strain sequencing project: providing services to taxonomists for standard genome sequencing and annotation.</title>
        <authorList>
            <consortium name="The Broad Institute Genomics Platform"/>
            <consortium name="The Broad Institute Genome Sequencing Center for Infectious Disease"/>
            <person name="Wu L."/>
            <person name="Ma J."/>
        </authorList>
    </citation>
    <scope>NUCLEOTIDE SEQUENCE [LARGE SCALE GENOMIC DNA]</scope>
    <source>
        <strain evidence="5">CGMCC 1.15053</strain>
    </source>
</reference>
<protein>
    <submittedName>
        <fullName evidence="4">L-dopachrome tautomerase-related protein</fullName>
    </submittedName>
</protein>
<comment type="caution">
    <text evidence="4">The sequence shown here is derived from an EMBL/GenBank/DDBJ whole genome shotgun (WGS) entry which is preliminary data.</text>
</comment>
<evidence type="ECO:0000313" key="4">
    <source>
        <dbReference type="EMBL" id="MFC5846858.1"/>
    </source>
</evidence>